<evidence type="ECO:0000256" key="14">
    <source>
        <dbReference type="ARBA" id="ARBA00048988"/>
    </source>
</evidence>
<dbReference type="Pfam" id="PF00271">
    <property type="entry name" value="Helicase_C"/>
    <property type="match status" value="1"/>
</dbReference>
<proteinExistence type="inferred from homology"/>
<evidence type="ECO:0000256" key="6">
    <source>
        <dbReference type="ARBA" id="ARBA00022806"/>
    </source>
</evidence>
<accession>A0A0S2I568</accession>
<protein>
    <recommendedName>
        <fullName evidence="2 15">ATP-dependent DNA helicase RecG</fullName>
        <ecNumber evidence="13 15">5.6.2.4</ecNumber>
    </recommendedName>
</protein>
<dbReference type="SMART" id="SM00487">
    <property type="entry name" value="DEXDc"/>
    <property type="match status" value="1"/>
</dbReference>
<dbReference type="GO" id="GO:0003677">
    <property type="term" value="F:DNA binding"/>
    <property type="evidence" value="ECO:0007669"/>
    <property type="project" value="UniProtKB-KW"/>
</dbReference>
<dbReference type="EMBL" id="CP013118">
    <property type="protein sequence ID" value="ALO17510.1"/>
    <property type="molecule type" value="Genomic_DNA"/>
</dbReference>
<evidence type="ECO:0000259" key="17">
    <source>
        <dbReference type="PROSITE" id="PS51194"/>
    </source>
</evidence>
<dbReference type="NCBIfam" id="NF008165">
    <property type="entry name" value="PRK10917.1-3"/>
    <property type="match status" value="1"/>
</dbReference>
<name>A0A0S2I568_9BACT</name>
<keyword evidence="5 15" id="KW-0378">Hydrolase</keyword>
<gene>
    <name evidence="18" type="primary">recG</name>
    <name evidence="18" type="ORF">L21SP5_03919</name>
</gene>
<evidence type="ECO:0000313" key="18">
    <source>
        <dbReference type="EMBL" id="ALO17510.1"/>
    </source>
</evidence>
<keyword evidence="6 15" id="KW-0347">Helicase</keyword>
<dbReference type="InterPro" id="IPR027417">
    <property type="entry name" value="P-loop_NTPase"/>
</dbReference>
<keyword evidence="4 15" id="KW-0227">DNA damage</keyword>
<dbReference type="Pfam" id="PF00270">
    <property type="entry name" value="DEAD"/>
    <property type="match status" value="1"/>
</dbReference>
<dbReference type="InterPro" id="IPR045562">
    <property type="entry name" value="RecG_dom3_C"/>
</dbReference>
<evidence type="ECO:0000256" key="13">
    <source>
        <dbReference type="ARBA" id="ARBA00034808"/>
    </source>
</evidence>
<comment type="similarity">
    <text evidence="1 15">Belongs to the helicase family. RecG subfamily.</text>
</comment>
<dbReference type="PANTHER" id="PTHR47964">
    <property type="entry name" value="ATP-DEPENDENT DNA HELICASE HOMOLOG RECG, CHLOROPLASTIC"/>
    <property type="match status" value="1"/>
</dbReference>
<evidence type="ECO:0000256" key="2">
    <source>
        <dbReference type="ARBA" id="ARBA00017846"/>
    </source>
</evidence>
<evidence type="ECO:0000256" key="5">
    <source>
        <dbReference type="ARBA" id="ARBA00022801"/>
    </source>
</evidence>
<comment type="function">
    <text evidence="15">Plays a critical role in recombination and DNA repair. Helps process Holliday junction intermediates to mature products by catalyzing branch migration. Has replication fork regression activity, unwinds stalled or blocked replication forks to make a HJ that can be resolved. Has a DNA unwinding activity characteristic of a DNA helicase with 3'-5' polarity.</text>
</comment>
<dbReference type="CDD" id="cd17992">
    <property type="entry name" value="DEXHc_RecG"/>
    <property type="match status" value="1"/>
</dbReference>
<feature type="domain" description="Helicase ATP-binding" evidence="16">
    <location>
        <begin position="306"/>
        <end position="468"/>
    </location>
</feature>
<keyword evidence="8" id="KW-0238">DNA-binding</keyword>
<keyword evidence="11" id="KW-0413">Isomerase</keyword>
<keyword evidence="10 15" id="KW-0234">DNA repair</keyword>
<comment type="catalytic activity">
    <reaction evidence="14 15">
        <text>ATP + H2O = ADP + phosphate + H(+)</text>
        <dbReference type="Rhea" id="RHEA:13065"/>
        <dbReference type="ChEBI" id="CHEBI:15377"/>
        <dbReference type="ChEBI" id="CHEBI:15378"/>
        <dbReference type="ChEBI" id="CHEBI:30616"/>
        <dbReference type="ChEBI" id="CHEBI:43474"/>
        <dbReference type="ChEBI" id="CHEBI:456216"/>
        <dbReference type="EC" id="5.6.2.4"/>
    </reaction>
</comment>
<dbReference type="PANTHER" id="PTHR47964:SF1">
    <property type="entry name" value="ATP-DEPENDENT DNA HELICASE HOMOLOG RECG, CHLOROPLASTIC"/>
    <property type="match status" value="1"/>
</dbReference>
<evidence type="ECO:0000256" key="3">
    <source>
        <dbReference type="ARBA" id="ARBA00022741"/>
    </source>
</evidence>
<dbReference type="InterPro" id="IPR012340">
    <property type="entry name" value="NA-bd_OB-fold"/>
</dbReference>
<dbReference type="Proteomes" id="UP000064893">
    <property type="component" value="Chromosome"/>
</dbReference>
<dbReference type="SUPFAM" id="SSF50249">
    <property type="entry name" value="Nucleic acid-binding proteins"/>
    <property type="match status" value="1"/>
</dbReference>
<evidence type="ECO:0000259" key="16">
    <source>
        <dbReference type="PROSITE" id="PS51192"/>
    </source>
</evidence>
<evidence type="ECO:0000256" key="8">
    <source>
        <dbReference type="ARBA" id="ARBA00023125"/>
    </source>
</evidence>
<dbReference type="Gene3D" id="3.40.50.300">
    <property type="entry name" value="P-loop containing nucleotide triphosphate hydrolases"/>
    <property type="match status" value="2"/>
</dbReference>
<dbReference type="InterPro" id="IPR001650">
    <property type="entry name" value="Helicase_C-like"/>
</dbReference>
<feature type="domain" description="Helicase C-terminal" evidence="17">
    <location>
        <begin position="490"/>
        <end position="649"/>
    </location>
</feature>
<dbReference type="AlphaFoldDB" id="A0A0S2I568"/>
<dbReference type="PROSITE" id="PS51192">
    <property type="entry name" value="HELICASE_ATP_BIND_1"/>
    <property type="match status" value="1"/>
</dbReference>
<evidence type="ECO:0000256" key="9">
    <source>
        <dbReference type="ARBA" id="ARBA00023172"/>
    </source>
</evidence>
<evidence type="ECO:0000256" key="7">
    <source>
        <dbReference type="ARBA" id="ARBA00022840"/>
    </source>
</evidence>
<keyword evidence="3 15" id="KW-0547">Nucleotide-binding</keyword>
<dbReference type="GO" id="GO:0005524">
    <property type="term" value="F:ATP binding"/>
    <property type="evidence" value="ECO:0007669"/>
    <property type="project" value="UniProtKB-KW"/>
</dbReference>
<keyword evidence="19" id="KW-1185">Reference proteome</keyword>
<dbReference type="PATRIC" id="fig|1307839.3.peg.4185"/>
<organism evidence="18 19">
    <name type="scientific">Salinivirga cyanobacteriivorans</name>
    <dbReference type="NCBI Taxonomy" id="1307839"/>
    <lineage>
        <taxon>Bacteria</taxon>
        <taxon>Pseudomonadati</taxon>
        <taxon>Bacteroidota</taxon>
        <taxon>Bacteroidia</taxon>
        <taxon>Bacteroidales</taxon>
        <taxon>Salinivirgaceae</taxon>
        <taxon>Salinivirga</taxon>
    </lineage>
</organism>
<dbReference type="GO" id="GO:0006281">
    <property type="term" value="P:DNA repair"/>
    <property type="evidence" value="ECO:0007669"/>
    <property type="project" value="UniProtKB-UniRule"/>
</dbReference>
<dbReference type="EC" id="5.6.2.4" evidence="13 15"/>
<dbReference type="InterPro" id="IPR014001">
    <property type="entry name" value="Helicase_ATP-bd"/>
</dbReference>
<dbReference type="SMART" id="SM00490">
    <property type="entry name" value="HELICc"/>
    <property type="match status" value="1"/>
</dbReference>
<evidence type="ECO:0000256" key="1">
    <source>
        <dbReference type="ARBA" id="ARBA00007504"/>
    </source>
</evidence>
<dbReference type="SUPFAM" id="SSF52540">
    <property type="entry name" value="P-loop containing nucleoside triphosphate hydrolases"/>
    <property type="match status" value="2"/>
</dbReference>
<dbReference type="KEGG" id="blq:L21SP5_03919"/>
<dbReference type="GO" id="GO:0016887">
    <property type="term" value="F:ATP hydrolysis activity"/>
    <property type="evidence" value="ECO:0007669"/>
    <property type="project" value="RHEA"/>
</dbReference>
<evidence type="ECO:0000256" key="4">
    <source>
        <dbReference type="ARBA" id="ARBA00022763"/>
    </source>
</evidence>
<evidence type="ECO:0000256" key="11">
    <source>
        <dbReference type="ARBA" id="ARBA00023235"/>
    </source>
</evidence>
<dbReference type="InterPro" id="IPR047112">
    <property type="entry name" value="RecG/Mfd"/>
</dbReference>
<dbReference type="Pfam" id="PF19833">
    <property type="entry name" value="RecG_dom3_C"/>
    <property type="match status" value="1"/>
</dbReference>
<dbReference type="NCBIfam" id="TIGR00643">
    <property type="entry name" value="recG"/>
    <property type="match status" value="1"/>
</dbReference>
<evidence type="ECO:0000256" key="12">
    <source>
        <dbReference type="ARBA" id="ARBA00034617"/>
    </source>
</evidence>
<dbReference type="CDD" id="cd04488">
    <property type="entry name" value="RecG_wedge_OBF"/>
    <property type="match status" value="1"/>
</dbReference>
<keyword evidence="7 15" id="KW-0067">ATP-binding</keyword>
<dbReference type="InterPro" id="IPR011545">
    <property type="entry name" value="DEAD/DEAH_box_helicase_dom"/>
</dbReference>
<reference evidence="18 19" key="1">
    <citation type="submission" date="2015-11" db="EMBL/GenBank/DDBJ databases">
        <title>Description and complete genome sequence of a novel strain predominating in hypersaline microbial mats and representing a new family of the Bacteriodetes phylum.</title>
        <authorList>
            <person name="Spring S."/>
            <person name="Bunk B."/>
            <person name="Sproer C."/>
            <person name="Klenk H.-P."/>
        </authorList>
    </citation>
    <scope>NUCLEOTIDE SEQUENCE [LARGE SCALE GENOMIC DNA]</scope>
    <source>
        <strain evidence="18 19">L21-Spi-D4</strain>
    </source>
</reference>
<dbReference type="InterPro" id="IPR004609">
    <property type="entry name" value="ATP-dep_DNA_helicase_RecG"/>
</dbReference>
<dbReference type="GO" id="GO:0043138">
    <property type="term" value="F:3'-5' DNA helicase activity"/>
    <property type="evidence" value="ECO:0007669"/>
    <property type="project" value="UniProtKB-EC"/>
</dbReference>
<evidence type="ECO:0000256" key="10">
    <source>
        <dbReference type="ARBA" id="ARBA00023204"/>
    </source>
</evidence>
<evidence type="ECO:0000313" key="19">
    <source>
        <dbReference type="Proteomes" id="UP000064893"/>
    </source>
</evidence>
<dbReference type="InterPro" id="IPR033454">
    <property type="entry name" value="RecG_wedge"/>
</dbReference>
<dbReference type="PROSITE" id="PS51194">
    <property type="entry name" value="HELICASE_CTER"/>
    <property type="match status" value="1"/>
</dbReference>
<keyword evidence="9 15" id="KW-0233">DNA recombination</keyword>
<dbReference type="STRING" id="1307839.L21SP5_03919"/>
<sequence>MIQGHTFPNKKFYVGLQETPLMTGKNLTTPLQFLKGVGEKRAELFEEELNLTTFEDLLHYYPFRYVDRSKFYTISELSATPTQVQVKGRFTRSELLGTGNKKRLTARFTDNTGTVECVWFKGLKYISEQIKPGVDYVLFGKPSIFNNRLNFTHPEFETLQTFLNKTAAPFTPVYPLTEKIKKFRINARVIQKLTRELLQELKPVIRDHYPEEFRKKYNLMHLYSALQHVHFPENMKTLEQARFRLKFDELFFIQLFILKSKIKRESAIKGIIFPNVGHFLNTFYKKHLPFELTNAQKKVIKEMRHDMKSGLQMNRLLQGDVGSGKTLVALMIAFIAADNGYQSALMAPTEILAQQHYKSLREMIGSLDYKIALLTGSTKIKARRELHEKLRNGEIDLLIGTHALIEDEVKFHKLGLVIIDEQHRFGVAQRARLWRKDIQPPHVLVMTATPIPRTLALTVHGDLDVSVIDELPPGRKPVETHHRFEDKRANIYKFMRQQIAQGRQIYVVFPLIQESEKLDFQNLEAGYERITKAFPAPKYKTVMVHGQMKPDEKEEKMQQFVRNEAHILVATTVIEVGVNVPNASIMIIESAQRFGLSQLHQLRGRVGRGAAQSFCILLSPYKISQSTRQRLGIMTQTNDGFQIAEEDMKLRGPGNIDGTQQSGDPYDFKIASLTQDQSILILARQAALEILKKDPELKEPVHKPIAKQMNQRHPKEINWRQIS</sequence>
<dbReference type="NCBIfam" id="NF008168">
    <property type="entry name" value="PRK10917.2-2"/>
    <property type="match status" value="1"/>
</dbReference>
<dbReference type="Gene3D" id="2.40.50.140">
    <property type="entry name" value="Nucleic acid-binding proteins"/>
    <property type="match status" value="1"/>
</dbReference>
<dbReference type="GO" id="GO:0006310">
    <property type="term" value="P:DNA recombination"/>
    <property type="evidence" value="ECO:0007669"/>
    <property type="project" value="UniProtKB-UniRule"/>
</dbReference>
<dbReference type="Pfam" id="PF17191">
    <property type="entry name" value="RecG_wedge"/>
    <property type="match status" value="1"/>
</dbReference>
<comment type="catalytic activity">
    <reaction evidence="12 15">
        <text>Couples ATP hydrolysis with the unwinding of duplex DNA by translocating in the 3'-5' direction.</text>
        <dbReference type="EC" id="5.6.2.4"/>
    </reaction>
</comment>
<evidence type="ECO:0000256" key="15">
    <source>
        <dbReference type="RuleBase" id="RU363016"/>
    </source>
</evidence>